<organism evidence="4 5">
    <name type="scientific">Paraeggerthella hongkongensis</name>
    <dbReference type="NCBI Taxonomy" id="230658"/>
    <lineage>
        <taxon>Bacteria</taxon>
        <taxon>Bacillati</taxon>
        <taxon>Actinomycetota</taxon>
        <taxon>Coriobacteriia</taxon>
        <taxon>Eggerthellales</taxon>
        <taxon>Eggerthellaceae</taxon>
        <taxon>Paraeggerthella</taxon>
    </lineage>
</organism>
<dbReference type="Proteomes" id="UP000278632">
    <property type="component" value="Unassembled WGS sequence"/>
</dbReference>
<dbReference type="EMBL" id="QICD01000014">
    <property type="protein sequence ID" value="RNL43101.1"/>
    <property type="molecule type" value="Genomic_DNA"/>
</dbReference>
<feature type="transmembrane region" description="Helical" evidence="2">
    <location>
        <begin position="49"/>
        <end position="68"/>
    </location>
</feature>
<dbReference type="Gene3D" id="2.170.130.30">
    <property type="match status" value="1"/>
</dbReference>
<dbReference type="Pfam" id="PF14478">
    <property type="entry name" value="DUF4430"/>
    <property type="match status" value="1"/>
</dbReference>
<reference evidence="5" key="1">
    <citation type="submission" date="2018-05" db="EMBL/GenBank/DDBJ databases">
        <title>Genome Sequencing of selected type strains of the family Eggerthellaceae.</title>
        <authorList>
            <person name="Danylec N."/>
            <person name="Stoll D.A."/>
            <person name="Doetsch A."/>
            <person name="Huch M."/>
        </authorList>
    </citation>
    <scope>NUCLEOTIDE SEQUENCE [LARGE SCALE GENOMIC DNA]</scope>
    <source>
        <strain evidence="5">DSM 16106</strain>
    </source>
</reference>
<evidence type="ECO:0000259" key="3">
    <source>
        <dbReference type="Pfam" id="PF14478"/>
    </source>
</evidence>
<keyword evidence="2" id="KW-0812">Transmembrane</keyword>
<evidence type="ECO:0000313" key="4">
    <source>
        <dbReference type="EMBL" id="RNL43101.1"/>
    </source>
</evidence>
<dbReference type="InterPro" id="IPR027954">
    <property type="entry name" value="Transcobalamin-like_C"/>
</dbReference>
<dbReference type="AlphaFoldDB" id="A0A3N0B871"/>
<feature type="region of interest" description="Disordered" evidence="1">
    <location>
        <begin position="94"/>
        <end position="157"/>
    </location>
</feature>
<keyword evidence="2" id="KW-1133">Transmembrane helix</keyword>
<evidence type="ECO:0000256" key="2">
    <source>
        <dbReference type="SAM" id="Phobius"/>
    </source>
</evidence>
<sequence length="261" mass="26091">MAMLDQDKLCDEDARRATTAARTDDSQEMRFQAPVAPSRAALSVRQKTIVGIVGILSVLLIGCSAVFLCASPVDSPAPSSDPASKEQDAGLVVDAGSEGSARQSEGPGESQGDAASPGETSEAPAAQEPALAEGAGASAGGPDLSGSFKEEASGGGSNQSVVTVSVYVESSAVGNPVSGGATATFAQGATVYDALMACGFSVNASTSPFGVYVSAVGGLAEKEHGGGSGWKYSVNGEVPMMACDKYALNDGDVVSWFYVTG</sequence>
<feature type="domain" description="Transcobalamin-like C-terminal" evidence="3">
    <location>
        <begin position="188"/>
        <end position="258"/>
    </location>
</feature>
<protein>
    <recommendedName>
        <fullName evidence="3">Transcobalamin-like C-terminal domain-containing protein</fullName>
    </recommendedName>
</protein>
<keyword evidence="2" id="KW-0472">Membrane</keyword>
<keyword evidence="5" id="KW-1185">Reference proteome</keyword>
<feature type="compositionally biased region" description="Low complexity" evidence="1">
    <location>
        <begin position="122"/>
        <end position="136"/>
    </location>
</feature>
<name>A0A3N0B871_9ACTN</name>
<evidence type="ECO:0000256" key="1">
    <source>
        <dbReference type="SAM" id="MobiDB-lite"/>
    </source>
</evidence>
<comment type="caution">
    <text evidence="4">The sequence shown here is derived from an EMBL/GenBank/DDBJ whole genome shotgun (WGS) entry which is preliminary data.</text>
</comment>
<proteinExistence type="predicted"/>
<evidence type="ECO:0000313" key="5">
    <source>
        <dbReference type="Proteomes" id="UP000278632"/>
    </source>
</evidence>
<gene>
    <name evidence="4" type="ORF">DMP08_07965</name>
</gene>
<accession>A0A3N0B871</accession>